<comment type="caution">
    <text evidence="2">The sequence shown here is derived from an EMBL/GenBank/DDBJ whole genome shotgun (WGS) entry which is preliminary data.</text>
</comment>
<dbReference type="EMBL" id="BAABID010000008">
    <property type="protein sequence ID" value="GAA4725799.1"/>
    <property type="molecule type" value="Genomic_DNA"/>
</dbReference>
<gene>
    <name evidence="2" type="ORF">GCM10023216_15220</name>
</gene>
<keyword evidence="3" id="KW-1185">Reference proteome</keyword>
<feature type="transmembrane region" description="Helical" evidence="1">
    <location>
        <begin position="86"/>
        <end position="103"/>
    </location>
</feature>
<evidence type="ECO:0000313" key="2">
    <source>
        <dbReference type="EMBL" id="GAA4725799.1"/>
    </source>
</evidence>
<dbReference type="RefSeq" id="WP_172149224.1">
    <property type="nucleotide sequence ID" value="NZ_BAABID010000008.1"/>
</dbReference>
<feature type="transmembrane region" description="Helical" evidence="1">
    <location>
        <begin position="54"/>
        <end position="74"/>
    </location>
</feature>
<name>A0ABP8YDG4_9MICO</name>
<evidence type="ECO:0008006" key="4">
    <source>
        <dbReference type="Google" id="ProtNLM"/>
    </source>
</evidence>
<proteinExistence type="predicted"/>
<protein>
    <recommendedName>
        <fullName evidence="4">ABC transmembrane type-1 domain-containing protein</fullName>
    </recommendedName>
</protein>
<reference evidence="3" key="1">
    <citation type="journal article" date="2019" name="Int. J. Syst. Evol. Microbiol.">
        <title>The Global Catalogue of Microorganisms (GCM) 10K type strain sequencing project: providing services to taxonomists for standard genome sequencing and annotation.</title>
        <authorList>
            <consortium name="The Broad Institute Genomics Platform"/>
            <consortium name="The Broad Institute Genome Sequencing Center for Infectious Disease"/>
            <person name="Wu L."/>
            <person name="Ma J."/>
        </authorList>
    </citation>
    <scope>NUCLEOTIDE SEQUENCE [LARGE SCALE GENOMIC DNA]</scope>
    <source>
        <strain evidence="3">JCM 18063</strain>
    </source>
</reference>
<accession>A0ABP8YDG4</accession>
<keyword evidence="1" id="KW-1133">Transmembrane helix</keyword>
<evidence type="ECO:0000313" key="3">
    <source>
        <dbReference type="Proteomes" id="UP001500956"/>
    </source>
</evidence>
<keyword evidence="1" id="KW-0812">Transmembrane</keyword>
<organism evidence="2 3">
    <name type="scientific">Isoptericola chiayiensis</name>
    <dbReference type="NCBI Taxonomy" id="579446"/>
    <lineage>
        <taxon>Bacteria</taxon>
        <taxon>Bacillati</taxon>
        <taxon>Actinomycetota</taxon>
        <taxon>Actinomycetes</taxon>
        <taxon>Micrococcales</taxon>
        <taxon>Promicromonosporaceae</taxon>
        <taxon>Isoptericola</taxon>
    </lineage>
</organism>
<dbReference type="Proteomes" id="UP001500956">
    <property type="component" value="Unassembled WGS sequence"/>
</dbReference>
<sequence length="203" mass="21957">MSNRAPRRHGSLWEDVRGRGATFSPEEQVRPAAFLRAGRGDAATLLVLRAVRRAVWPIITVGAAVAVLNGEFTAEAISRITNPGQFFAVILSPLVILAAGWALRIVVNLAGLLLAAPLAQAAWVKGTEATSRGRRLIDLAYLSAGYRSVRWSYAVQREAVRRCGMLGRQLAWVETLGRIALPVAIAVFVWAVWYQLPTGTSAG</sequence>
<feature type="transmembrane region" description="Helical" evidence="1">
    <location>
        <begin position="175"/>
        <end position="196"/>
    </location>
</feature>
<evidence type="ECO:0000256" key="1">
    <source>
        <dbReference type="SAM" id="Phobius"/>
    </source>
</evidence>
<keyword evidence="1" id="KW-0472">Membrane</keyword>